<sequence>RLINKKPLVLTEKVLDLGGWKFSSFINDEFTFYDAIVSISDGISLCIHANDNWHEYPKSLIEKLSKKIVEVGGADKSYFLVQLGVADSFPINYSVLSDEECLGILEERIDNYGNAFTKNITNLCLDSAFIYANQTTYSYPSFRSLEKTPYEMVQSFLEKSNLPIEQLLPGQVINCDKKKEVRQENEISLFSFCLNTFLTKARKFTKKDNLFFKVNKEDCESEGVCYYTDMVNWQRILIGELTLESITIGGLGSVTKPKDSNISDLHHSITKFSYMAQAQIKKLGLGYYDLTNE</sequence>
<dbReference type="AlphaFoldDB" id="A0A382GDD3"/>
<feature type="non-terminal residue" evidence="1">
    <location>
        <position position="1"/>
    </location>
</feature>
<gene>
    <name evidence="1" type="ORF">METZ01_LOCUS225457</name>
</gene>
<accession>A0A382GDD3</accession>
<protein>
    <submittedName>
        <fullName evidence="1">Uncharacterized protein</fullName>
    </submittedName>
</protein>
<dbReference type="EMBL" id="UINC01054647">
    <property type="protein sequence ID" value="SVB72603.1"/>
    <property type="molecule type" value="Genomic_DNA"/>
</dbReference>
<reference evidence="1" key="1">
    <citation type="submission" date="2018-05" db="EMBL/GenBank/DDBJ databases">
        <authorList>
            <person name="Lanie J.A."/>
            <person name="Ng W.-L."/>
            <person name="Kazmierczak K.M."/>
            <person name="Andrzejewski T.M."/>
            <person name="Davidsen T.M."/>
            <person name="Wayne K.J."/>
            <person name="Tettelin H."/>
            <person name="Glass J.I."/>
            <person name="Rusch D."/>
            <person name="Podicherti R."/>
            <person name="Tsui H.-C.T."/>
            <person name="Winkler M.E."/>
        </authorList>
    </citation>
    <scope>NUCLEOTIDE SEQUENCE</scope>
</reference>
<evidence type="ECO:0000313" key="1">
    <source>
        <dbReference type="EMBL" id="SVB72603.1"/>
    </source>
</evidence>
<proteinExistence type="predicted"/>
<name>A0A382GDD3_9ZZZZ</name>
<organism evidence="1">
    <name type="scientific">marine metagenome</name>
    <dbReference type="NCBI Taxonomy" id="408172"/>
    <lineage>
        <taxon>unclassified sequences</taxon>
        <taxon>metagenomes</taxon>
        <taxon>ecological metagenomes</taxon>
    </lineage>
</organism>